<sequence length="844" mass="89564">MRTASRIHRRIAALGVAVTLVCGAAVGLTSATATAAESAPTDLKTAGQPCAGSAPGPYLSPERLGIAQAVSLQGSYDGADRRGLRADFQVWDVTDPAHPQQWLEEMGEGSDTVHVQLEDDSRQLDGVTYAWRVRVLDGTDASPWSSTCHFTVDRSGGAAPTVTSAEYPANEPGSATGAIGVPGRFTVTSTSADIVSYRYRFYSAELPDEYQESSVDATALGGPAVVTITPRAASHHSLTVYAVDRAGNRSERAVHVFYVKETRPEVFSAAYPQSTPNQDYNVGVPGAFEFRATVAGTSFFAWRIDEGGPSGTVPADASGRATAMIAPTRGGRQTLYVHSVTRDGTAHAPRAYEFTVDNAPVLTGDTGGEVTIGSSLTLHLAPRAPQVAAYLYWPEYSGLEERPVVKTTVPARPDGSADLVWTATETGVDGLRIQSRSADGTLSTPRWQNISVDGALPTVTRTGSTAAGTSSTFTARSRMANIVDYVATLNGDDSSRQVLKPASNGTVTFSFTTMVIGHNYVSVIARNAAGVQTQMGAEAWTTTDEPQVTSVDFPANGSGRLATGTFTFSSYLPDTVGYQYSMNDEPYVRIPARADRTAVLTWTPTAEGGYHLKVRRVREEGFPSAIMDYRFAVATGATTVTSAAPGTVPAGDLRTITVRGTLLHPQDKVEVTPVNKLPIRAWVKTVSADRTTLTAEVDLSLAPTGPASVTLYPYGTLKPVVLANAFTIAPPPPLLSVRKPAISGTVSVGATVSVLPGEWTPSAEHYWYQWSANGVAIKDADDPTFTIPLALLGQRLTVEVSASRDRYTTTTATSTATVVTKGKRPPPRPIVRPDSPWSDPRRPS</sequence>
<feature type="chain" id="PRO_5047447001" description="Ig-like domain-containing protein" evidence="2">
    <location>
        <begin position="36"/>
        <end position="844"/>
    </location>
</feature>
<evidence type="ECO:0000256" key="1">
    <source>
        <dbReference type="SAM" id="MobiDB-lite"/>
    </source>
</evidence>
<name>A0ABS1YIX9_9ACTN</name>
<evidence type="ECO:0000313" key="3">
    <source>
        <dbReference type="EMBL" id="MBM0277111.1"/>
    </source>
</evidence>
<keyword evidence="4" id="KW-1185">Reference proteome</keyword>
<keyword evidence="2" id="KW-0732">Signal</keyword>
<accession>A0ABS1YIX9</accession>
<dbReference type="EMBL" id="JAEVHL010000085">
    <property type="protein sequence ID" value="MBM0277111.1"/>
    <property type="molecule type" value="Genomic_DNA"/>
</dbReference>
<dbReference type="InterPro" id="IPR013783">
    <property type="entry name" value="Ig-like_fold"/>
</dbReference>
<evidence type="ECO:0000313" key="4">
    <source>
        <dbReference type="Proteomes" id="UP000622245"/>
    </source>
</evidence>
<organism evidence="3 4">
    <name type="scientific">Micromonospora tarensis</name>
    <dbReference type="NCBI Taxonomy" id="2806100"/>
    <lineage>
        <taxon>Bacteria</taxon>
        <taxon>Bacillati</taxon>
        <taxon>Actinomycetota</taxon>
        <taxon>Actinomycetes</taxon>
        <taxon>Micromonosporales</taxon>
        <taxon>Micromonosporaceae</taxon>
        <taxon>Micromonospora</taxon>
    </lineage>
</organism>
<dbReference type="Gene3D" id="2.60.40.10">
    <property type="entry name" value="Immunoglobulins"/>
    <property type="match status" value="1"/>
</dbReference>
<feature type="compositionally biased region" description="Low complexity" evidence="1">
    <location>
        <begin position="808"/>
        <end position="820"/>
    </location>
</feature>
<dbReference type="Gene3D" id="2.60.40.2700">
    <property type="match status" value="1"/>
</dbReference>
<feature type="region of interest" description="Disordered" evidence="1">
    <location>
        <begin position="807"/>
        <end position="844"/>
    </location>
</feature>
<protein>
    <recommendedName>
        <fullName evidence="5">Ig-like domain-containing protein</fullName>
    </recommendedName>
</protein>
<evidence type="ECO:0008006" key="5">
    <source>
        <dbReference type="Google" id="ProtNLM"/>
    </source>
</evidence>
<reference evidence="3 4" key="1">
    <citation type="submission" date="2021-01" db="EMBL/GenBank/DDBJ databases">
        <title>Draft genome sequence of Micromonospora sp. strain STR1s_6.</title>
        <authorList>
            <person name="Karlyshev A."/>
            <person name="Jawad R."/>
        </authorList>
    </citation>
    <scope>NUCLEOTIDE SEQUENCE [LARGE SCALE GENOMIC DNA]</scope>
    <source>
        <strain evidence="3 4">STR1S-6</strain>
    </source>
</reference>
<dbReference type="RefSeq" id="WP_203149554.1">
    <property type="nucleotide sequence ID" value="NZ_JAEVHL010000085.1"/>
</dbReference>
<evidence type="ECO:0000256" key="2">
    <source>
        <dbReference type="SAM" id="SignalP"/>
    </source>
</evidence>
<feature type="signal peptide" evidence="2">
    <location>
        <begin position="1"/>
        <end position="35"/>
    </location>
</feature>
<gene>
    <name evidence="3" type="ORF">JM949_17780</name>
</gene>
<proteinExistence type="predicted"/>
<dbReference type="Proteomes" id="UP000622245">
    <property type="component" value="Unassembled WGS sequence"/>
</dbReference>
<comment type="caution">
    <text evidence="3">The sequence shown here is derived from an EMBL/GenBank/DDBJ whole genome shotgun (WGS) entry which is preliminary data.</text>
</comment>